<name>A0A161TA08_BACCE</name>
<dbReference type="PATRIC" id="fig|1396.535.peg.4110"/>
<evidence type="ECO:0000313" key="2">
    <source>
        <dbReference type="EMBL" id="KZD71904.1"/>
    </source>
</evidence>
<reference evidence="2 3" key="1">
    <citation type="submission" date="2015-09" db="EMBL/GenBank/DDBJ databases">
        <title>Bacillus cereus food isolates.</title>
        <authorList>
            <person name="Boekhorst J."/>
        </authorList>
    </citation>
    <scope>NUCLEOTIDE SEQUENCE [LARGE SCALE GENOMIC DNA]</scope>
    <source>
        <strain evidence="2 3">B4088</strain>
    </source>
</reference>
<feature type="region of interest" description="Disordered" evidence="1">
    <location>
        <begin position="39"/>
        <end position="58"/>
    </location>
</feature>
<protein>
    <submittedName>
        <fullName evidence="2">Uncharacterized protein</fullName>
    </submittedName>
</protein>
<dbReference type="EMBL" id="LJKE01000015">
    <property type="protein sequence ID" value="KZD71904.1"/>
    <property type="molecule type" value="Genomic_DNA"/>
</dbReference>
<gene>
    <name evidence="2" type="ORF">B4088_0365</name>
</gene>
<dbReference type="Proteomes" id="UP000076482">
    <property type="component" value="Unassembled WGS sequence"/>
</dbReference>
<evidence type="ECO:0000256" key="1">
    <source>
        <dbReference type="SAM" id="MobiDB-lite"/>
    </source>
</evidence>
<dbReference type="AlphaFoldDB" id="A0A161TA08"/>
<organism evidence="2 3">
    <name type="scientific">Bacillus cereus</name>
    <dbReference type="NCBI Taxonomy" id="1396"/>
    <lineage>
        <taxon>Bacteria</taxon>
        <taxon>Bacillati</taxon>
        <taxon>Bacillota</taxon>
        <taxon>Bacilli</taxon>
        <taxon>Bacillales</taxon>
        <taxon>Bacillaceae</taxon>
        <taxon>Bacillus</taxon>
        <taxon>Bacillus cereus group</taxon>
    </lineage>
</organism>
<dbReference type="RefSeq" id="WP_201106535.1">
    <property type="nucleotide sequence ID" value="NZ_LJKE01000015.1"/>
</dbReference>
<proteinExistence type="predicted"/>
<evidence type="ECO:0000313" key="3">
    <source>
        <dbReference type="Proteomes" id="UP000076482"/>
    </source>
</evidence>
<sequence length="58" mass="6358">MREDATQDSKLIAKPIGETPVLKGQDLANLVNSLAKKDNDISKQRRSSALSLLHKVSK</sequence>
<accession>A0A161TA08</accession>
<comment type="caution">
    <text evidence="2">The sequence shown here is derived from an EMBL/GenBank/DDBJ whole genome shotgun (WGS) entry which is preliminary data.</text>
</comment>